<proteinExistence type="predicted"/>
<name>G0LJ78_HALWC</name>
<dbReference type="Proteomes" id="UP000007954">
    <property type="component" value="Chromosome"/>
</dbReference>
<dbReference type="AlphaFoldDB" id="G0LJ78"/>
<evidence type="ECO:0000313" key="2">
    <source>
        <dbReference type="Proteomes" id="UP000007954"/>
    </source>
</evidence>
<reference evidence="1 2" key="1">
    <citation type="journal article" date="2011" name="PLoS ONE">
        <title>Haloquadratum walsbyi: limited diversity in a global pond.</title>
        <authorList>
            <person name="Dyall-Smith M."/>
            <person name="Pfeiffer F."/>
            <person name="Klee K."/>
            <person name="Palm P."/>
            <person name="Gross K."/>
            <person name="Schuster S.C."/>
            <person name="Rampp M."/>
            <person name="Oesterhelt D."/>
        </authorList>
    </citation>
    <scope>NUCLEOTIDE SEQUENCE [LARGE SCALE GENOMIC DNA]</scope>
    <source>
        <strain evidence="2">DSM 16854 / JCM 12705 / C23</strain>
    </source>
</reference>
<accession>G0LJ78</accession>
<gene>
    <name evidence="1" type="ordered locus">Hqrw_2834</name>
</gene>
<evidence type="ECO:0000313" key="1">
    <source>
        <dbReference type="EMBL" id="CCC40646.1"/>
    </source>
</evidence>
<dbReference type="HOGENOM" id="CLU_872892_0_0_2"/>
<sequence>MSSVSSKAGISAERSILYMSIRALNQQNPDNLRFRVDQVVSSEVSKANGMKILYCTDIERTQTRVAVTSPSPEDNSFEWQQGQWYEFNQITRSHEIQTAGTPAFAITSGNKNCERIEPPAIDSPSRSEESIASNMSIPKLSERSDRIGLAVTVIPASGEQAISPDNPAGYEITAVCIDSFDTPTDPPVYHRAAADSHDERILLEHVVEDLRQTDARTILTWSNTSDSIELLASRHQQLADGNILYRENDDVFDGFYYADLSRLGVRHNYTDSIKMAQSLDGDITAEYPRFDPDAIENDPNEWRAEWDLAETPLTDRTDTRLTKQDYRTLLESHFAGNSTTPDALATCLQSFVSAQLEPLHSISTHNVAAHLGCPRLITA</sequence>
<organism evidence="1 2">
    <name type="scientific">Haloquadratum walsbyi (strain DSM 16854 / JCM 12705 / C23)</name>
    <dbReference type="NCBI Taxonomy" id="768065"/>
    <lineage>
        <taxon>Archaea</taxon>
        <taxon>Methanobacteriati</taxon>
        <taxon>Methanobacteriota</taxon>
        <taxon>Stenosarchaea group</taxon>
        <taxon>Halobacteria</taxon>
        <taxon>Halobacteriales</taxon>
        <taxon>Haloferacaceae</taxon>
        <taxon>Haloquadratum</taxon>
    </lineage>
</organism>
<dbReference type="KEGG" id="hwc:Hqrw_2834"/>
<protein>
    <submittedName>
        <fullName evidence="1">Uncharacterized protein</fullName>
    </submittedName>
</protein>
<dbReference type="EMBL" id="FR746099">
    <property type="protein sequence ID" value="CCC40646.1"/>
    <property type="molecule type" value="Genomic_DNA"/>
</dbReference>
<dbReference type="OrthoDB" id="350388at2157"/>